<dbReference type="InterPro" id="IPR050764">
    <property type="entry name" value="CbbQ/NirQ/NorQ/GpvN"/>
</dbReference>
<dbReference type="GO" id="GO:0005524">
    <property type="term" value="F:ATP binding"/>
    <property type="evidence" value="ECO:0007669"/>
    <property type="project" value="InterPro"/>
</dbReference>
<feature type="domain" description="AAA+ ATPase" evidence="1">
    <location>
        <begin position="42"/>
        <end position="206"/>
    </location>
</feature>
<dbReference type="Gene3D" id="3.40.50.300">
    <property type="entry name" value="P-loop containing nucleotide triphosphate hydrolases"/>
    <property type="match status" value="1"/>
</dbReference>
<keyword evidence="3" id="KW-1185">Reference proteome</keyword>
<dbReference type="Pfam" id="PF07728">
    <property type="entry name" value="AAA_5"/>
    <property type="match status" value="1"/>
</dbReference>
<sequence length="324" mass="35960">MTEPTTLSFAAFTESDLRELFDQQEYVAADDIVVPVLLALRLGKPLLIEGEPGSGKTELGKVLAAGLETELIRLQCYEGLAAENTLYEWNYTKQLLSVQAGERGVTDDSTVFDEEYLLERPLLRALSDDHEQPAVLLIDEIDRADREFEALLLEFLSEFQVTVPELGTVEASVPPIVLLTSNRTRGLGDALKRRCLYLHLDPPSFEKEHEIVQRKAPGLDGPTAAEICGVVQRLREEPLLKQPGIAETLDWSCALLKLRFGTEAGSTEPDDEKSTTALSPQLIDRTLSCLLKEIEDVSRIDDALLETLVRAGRDARERTEDAEA</sequence>
<reference evidence="2 3" key="1">
    <citation type="submission" date="2016-02" db="EMBL/GenBank/DDBJ databases">
        <title>Genome sequence of Halalkalicoccus paucihalophilus DSM 24557.</title>
        <authorList>
            <person name="Poehlein A."/>
            <person name="Daniel R."/>
        </authorList>
    </citation>
    <scope>NUCLEOTIDE SEQUENCE [LARGE SCALE GENOMIC DNA]</scope>
    <source>
        <strain evidence="2 3">DSM 24557</strain>
    </source>
</reference>
<dbReference type="CDD" id="cd00009">
    <property type="entry name" value="AAA"/>
    <property type="match status" value="1"/>
</dbReference>
<gene>
    <name evidence="2" type="ORF">HAPAU_31680</name>
</gene>
<dbReference type="Proteomes" id="UP000075321">
    <property type="component" value="Unassembled WGS sequence"/>
</dbReference>
<comment type="caution">
    <text evidence="2">The sequence shown here is derived from an EMBL/GenBank/DDBJ whole genome shotgun (WGS) entry which is preliminary data.</text>
</comment>
<dbReference type="SUPFAM" id="SSF52540">
    <property type="entry name" value="P-loop containing nucleoside triphosphate hydrolases"/>
    <property type="match status" value="1"/>
</dbReference>
<dbReference type="EMBL" id="LTAZ01000012">
    <property type="protein sequence ID" value="KYH24791.1"/>
    <property type="molecule type" value="Genomic_DNA"/>
</dbReference>
<dbReference type="InterPro" id="IPR011704">
    <property type="entry name" value="ATPase_dyneun-rel_AAA"/>
</dbReference>
<proteinExistence type="predicted"/>
<accession>A0A151AAT0</accession>
<protein>
    <submittedName>
        <fullName evidence="2">AAA domain (Dynein-related subfamily)</fullName>
    </submittedName>
</protein>
<dbReference type="GO" id="GO:0016887">
    <property type="term" value="F:ATP hydrolysis activity"/>
    <property type="evidence" value="ECO:0007669"/>
    <property type="project" value="InterPro"/>
</dbReference>
<dbReference type="OrthoDB" id="9837at2157"/>
<dbReference type="InterPro" id="IPR003593">
    <property type="entry name" value="AAA+_ATPase"/>
</dbReference>
<organism evidence="2 3">
    <name type="scientific">Halalkalicoccus paucihalophilus</name>
    <dbReference type="NCBI Taxonomy" id="1008153"/>
    <lineage>
        <taxon>Archaea</taxon>
        <taxon>Methanobacteriati</taxon>
        <taxon>Methanobacteriota</taxon>
        <taxon>Stenosarchaea group</taxon>
        <taxon>Halobacteria</taxon>
        <taxon>Halobacteriales</taxon>
        <taxon>Halococcaceae</taxon>
        <taxon>Halalkalicoccus</taxon>
    </lineage>
</organism>
<dbReference type="PATRIC" id="fig|1008153.3.peg.3308"/>
<dbReference type="SMART" id="SM00382">
    <property type="entry name" value="AAA"/>
    <property type="match status" value="1"/>
</dbReference>
<evidence type="ECO:0000313" key="2">
    <source>
        <dbReference type="EMBL" id="KYH24791.1"/>
    </source>
</evidence>
<evidence type="ECO:0000259" key="1">
    <source>
        <dbReference type="SMART" id="SM00382"/>
    </source>
</evidence>
<dbReference type="RefSeq" id="WP_066384479.1">
    <property type="nucleotide sequence ID" value="NZ_LTAZ01000012.1"/>
</dbReference>
<dbReference type="PANTHER" id="PTHR42759:SF1">
    <property type="entry name" value="MAGNESIUM-CHELATASE SUBUNIT CHLD"/>
    <property type="match status" value="1"/>
</dbReference>
<dbReference type="InterPro" id="IPR027417">
    <property type="entry name" value="P-loop_NTPase"/>
</dbReference>
<name>A0A151AAT0_9EURY</name>
<dbReference type="PANTHER" id="PTHR42759">
    <property type="entry name" value="MOXR FAMILY PROTEIN"/>
    <property type="match status" value="1"/>
</dbReference>
<evidence type="ECO:0000313" key="3">
    <source>
        <dbReference type="Proteomes" id="UP000075321"/>
    </source>
</evidence>
<dbReference type="AlphaFoldDB" id="A0A151AAT0"/>